<dbReference type="OrthoDB" id="7185422at2"/>
<dbReference type="AlphaFoldDB" id="A0A0G9MTS8"/>
<dbReference type="PATRIC" id="fig|1581420.6.peg.1549"/>
<feature type="signal peptide" evidence="1">
    <location>
        <begin position="1"/>
        <end position="23"/>
    </location>
</feature>
<sequence length="277" mass="29423">MKPHPLPAACALLLGLAASPASACSVVSTYRVPTNLELVEQADVIVLGRVDGQRVTGEQPWDVALIVEPIEALQGELPESPLLLAEMTIAADDFVTLSNPYEVQHAHPEAGSGSCTRYTFPAGSTVLFFLEREGDGLRPLGAPFARSSEDVLTSDAPWLRLVRFYAEVVAAPEGERDAMLRAEEARYAALANDPVARLMAADIARQRAGPNRPLHEMMEDDLLSAEVGASADAMANAQAATEVGCAVAVMEGEDGQSLAGTTELDSCVNADELEPRR</sequence>
<feature type="chain" id="PRO_5002580565" description="Lipoprotein" evidence="1">
    <location>
        <begin position="24"/>
        <end position="277"/>
    </location>
</feature>
<keyword evidence="1" id="KW-0732">Signal</keyword>
<name>A0A0G9MTS8_9SPHN</name>
<proteinExistence type="predicted"/>
<evidence type="ECO:0008006" key="4">
    <source>
        <dbReference type="Google" id="ProtNLM"/>
    </source>
</evidence>
<accession>A0A0G9MTS8</accession>
<dbReference type="RefSeq" id="WP_047003778.1">
    <property type="nucleotide sequence ID" value="NZ_LBHB01000002.1"/>
</dbReference>
<evidence type="ECO:0000313" key="2">
    <source>
        <dbReference type="EMBL" id="KLE34132.1"/>
    </source>
</evidence>
<organism evidence="2 3">
    <name type="scientific">Aurantiacibacter luteus</name>
    <dbReference type="NCBI Taxonomy" id="1581420"/>
    <lineage>
        <taxon>Bacteria</taxon>
        <taxon>Pseudomonadati</taxon>
        <taxon>Pseudomonadota</taxon>
        <taxon>Alphaproteobacteria</taxon>
        <taxon>Sphingomonadales</taxon>
        <taxon>Erythrobacteraceae</taxon>
        <taxon>Aurantiacibacter</taxon>
    </lineage>
</organism>
<keyword evidence="3" id="KW-1185">Reference proteome</keyword>
<dbReference type="STRING" id="1581420.AAW00_07575"/>
<comment type="caution">
    <text evidence="2">The sequence shown here is derived from an EMBL/GenBank/DDBJ whole genome shotgun (WGS) entry which is preliminary data.</text>
</comment>
<gene>
    <name evidence="2" type="ORF">AAW00_07575</name>
</gene>
<evidence type="ECO:0000313" key="3">
    <source>
        <dbReference type="Proteomes" id="UP000053464"/>
    </source>
</evidence>
<dbReference type="Proteomes" id="UP000053464">
    <property type="component" value="Unassembled WGS sequence"/>
</dbReference>
<evidence type="ECO:0000256" key="1">
    <source>
        <dbReference type="SAM" id="SignalP"/>
    </source>
</evidence>
<protein>
    <recommendedName>
        <fullName evidence="4">Lipoprotein</fullName>
    </recommendedName>
</protein>
<dbReference type="EMBL" id="LBHB01000002">
    <property type="protein sequence ID" value="KLE34132.1"/>
    <property type="molecule type" value="Genomic_DNA"/>
</dbReference>
<reference evidence="2 3" key="1">
    <citation type="submission" date="2015-04" db="EMBL/GenBank/DDBJ databases">
        <title>The draft genome sequence of Erythrobacter luteus KA37.</title>
        <authorList>
            <person name="Zhuang L."/>
            <person name="Liu Y."/>
            <person name="Shao Z."/>
        </authorList>
    </citation>
    <scope>NUCLEOTIDE SEQUENCE [LARGE SCALE GENOMIC DNA]</scope>
    <source>
        <strain evidence="2 3">KA37</strain>
    </source>
</reference>